<dbReference type="Gene3D" id="3.40.50.200">
    <property type="entry name" value="Peptidase S8/S53 domain"/>
    <property type="match status" value="1"/>
</dbReference>
<dbReference type="InterPro" id="IPR050131">
    <property type="entry name" value="Peptidase_S8_subtilisin-like"/>
</dbReference>
<dbReference type="EMBL" id="SHKP01000005">
    <property type="protein sequence ID" value="RZU00611.1"/>
    <property type="molecule type" value="Genomic_DNA"/>
</dbReference>
<dbReference type="SUPFAM" id="SSF49299">
    <property type="entry name" value="PKD domain"/>
    <property type="match status" value="1"/>
</dbReference>
<evidence type="ECO:0000256" key="3">
    <source>
        <dbReference type="ARBA" id="ARBA00022801"/>
    </source>
</evidence>
<dbReference type="InterPro" id="IPR034176">
    <property type="entry name" value="Peptidases_S8_13"/>
</dbReference>
<dbReference type="PROSITE" id="PS00136">
    <property type="entry name" value="SUBTILASE_ASP"/>
    <property type="match status" value="1"/>
</dbReference>
<dbReference type="PROSITE" id="PS00137">
    <property type="entry name" value="SUBTILASE_HIS"/>
    <property type="match status" value="1"/>
</dbReference>
<dbReference type="PRINTS" id="PR00723">
    <property type="entry name" value="SUBTILISIN"/>
</dbReference>
<evidence type="ECO:0000256" key="2">
    <source>
        <dbReference type="ARBA" id="ARBA00022670"/>
    </source>
</evidence>
<dbReference type="InterPro" id="IPR015500">
    <property type="entry name" value="Peptidase_S8_subtilisin-rel"/>
</dbReference>
<feature type="domain" description="PKD/Chitinase" evidence="10">
    <location>
        <begin position="518"/>
        <end position="609"/>
    </location>
</feature>
<keyword evidence="12" id="KW-1185">Reference proteome</keyword>
<keyword evidence="8" id="KW-1133">Transmembrane helix</keyword>
<organism evidence="11 12">
    <name type="scientific">Rivibacter subsaxonicus</name>
    <dbReference type="NCBI Taxonomy" id="457575"/>
    <lineage>
        <taxon>Bacteria</taxon>
        <taxon>Pseudomonadati</taxon>
        <taxon>Pseudomonadota</taxon>
        <taxon>Betaproteobacteria</taxon>
        <taxon>Burkholderiales</taxon>
        <taxon>Rivibacter</taxon>
    </lineage>
</organism>
<dbReference type="GO" id="GO:0006508">
    <property type="term" value="P:proteolysis"/>
    <property type="evidence" value="ECO:0007669"/>
    <property type="project" value="UniProtKB-KW"/>
</dbReference>
<dbReference type="InterPro" id="IPR013783">
    <property type="entry name" value="Ig-like_fold"/>
</dbReference>
<dbReference type="Proteomes" id="UP000293671">
    <property type="component" value="Unassembled WGS sequence"/>
</dbReference>
<feature type="chain" id="PRO_5020984385" evidence="9">
    <location>
        <begin position="31"/>
        <end position="647"/>
    </location>
</feature>
<sequence length="647" mass="64961">MSKLPTVLVRRLCLFVAAAAAVGGFGAAQATPAGDARVIVKLRAEGDAPTDLDARRRHFQSRLDLVARRQNLPALQGADAAIGSDQRVVRASGIDAKALAERLSSDPGVAYAVPDRRVRRAAAPNDPLFAVGGAGGPAVGQWYLRPPSAEFVSAINAQGAWDLNRGSASVVVAVLDTGVRPEHPDFAGKLVTGYDFVSGPNDNDPHPGRDADPSDPGDWVSQADINAGIVSADCEVQSSSWHGTDVTGIVAAGTDNGIGMAGVGRDVKVMPVRVLGKCDGRQSDIVAAMRWAAGIAVPGLPSNPNPVRVINLSLGSSGACDAAYADAIRDVTARGVVVVASAGNTAGHAMSAPANCAGVIGVTALRHIGTKVGFSDLGAEATIAAPGGNCVNDSGACLYPILTTTNNGLTSPAGSTYSDSFDFTVGTSFAAPQVAGAAALMLSEQPALAPAEVRSMLMASARPFPDSGAAVGTPQCLAPYKDAGGNPVDQLECYCTTATCGAGMLDVQAAVLAVQGVQARITVSPAAPQANMLLTLSAADTLLASGRQIASARWTLISGGGIVTALSATEGLSVSATPTGGGSFSVSLTVTDSAGATSTTLRVIEVALPAPVDNGGGGALGLGWLLLLALAVVMAARQRAPATGVAR</sequence>
<proteinExistence type="inferred from homology"/>
<evidence type="ECO:0000256" key="4">
    <source>
        <dbReference type="ARBA" id="ARBA00022825"/>
    </source>
</evidence>
<evidence type="ECO:0000259" key="10">
    <source>
        <dbReference type="SMART" id="SM00089"/>
    </source>
</evidence>
<dbReference type="PROSITE" id="PS00138">
    <property type="entry name" value="SUBTILASE_SER"/>
    <property type="match status" value="1"/>
</dbReference>
<protein>
    <submittedName>
        <fullName evidence="11">Serine protease</fullName>
    </submittedName>
</protein>
<dbReference type="PANTHER" id="PTHR43806">
    <property type="entry name" value="PEPTIDASE S8"/>
    <property type="match status" value="1"/>
</dbReference>
<dbReference type="SMART" id="SM00089">
    <property type="entry name" value="PKD"/>
    <property type="match status" value="1"/>
</dbReference>
<dbReference type="InterPro" id="IPR023827">
    <property type="entry name" value="Peptidase_S8_Asp-AS"/>
</dbReference>
<evidence type="ECO:0000256" key="1">
    <source>
        <dbReference type="ARBA" id="ARBA00011073"/>
    </source>
</evidence>
<evidence type="ECO:0000256" key="8">
    <source>
        <dbReference type="SAM" id="Phobius"/>
    </source>
</evidence>
<keyword evidence="8" id="KW-0812">Transmembrane</keyword>
<feature type="active site" description="Charge relay system" evidence="5">
    <location>
        <position position="428"/>
    </location>
</feature>
<keyword evidence="4 5" id="KW-0720">Serine protease</keyword>
<dbReference type="InterPro" id="IPR023828">
    <property type="entry name" value="Peptidase_S8_Ser-AS"/>
</dbReference>
<feature type="compositionally biased region" description="Basic and acidic residues" evidence="7">
    <location>
        <begin position="203"/>
        <end position="212"/>
    </location>
</feature>
<keyword evidence="9" id="KW-0732">Signal</keyword>
<name>A0A4Q7VVD9_9BURK</name>
<dbReference type="AlphaFoldDB" id="A0A4Q7VVD9"/>
<dbReference type="RefSeq" id="WP_130431058.1">
    <property type="nucleotide sequence ID" value="NZ_SHKP01000005.1"/>
</dbReference>
<keyword evidence="8" id="KW-0472">Membrane</keyword>
<dbReference type="GO" id="GO:0004252">
    <property type="term" value="F:serine-type endopeptidase activity"/>
    <property type="evidence" value="ECO:0007669"/>
    <property type="project" value="UniProtKB-UniRule"/>
</dbReference>
<dbReference type="PROSITE" id="PS51892">
    <property type="entry name" value="SUBTILASE"/>
    <property type="match status" value="1"/>
</dbReference>
<feature type="region of interest" description="Disordered" evidence="7">
    <location>
        <begin position="197"/>
        <end position="218"/>
    </location>
</feature>
<evidence type="ECO:0000256" key="9">
    <source>
        <dbReference type="SAM" id="SignalP"/>
    </source>
</evidence>
<feature type="transmembrane region" description="Helical" evidence="8">
    <location>
        <begin position="618"/>
        <end position="637"/>
    </location>
</feature>
<dbReference type="InterPro" id="IPR000601">
    <property type="entry name" value="PKD_dom"/>
</dbReference>
<keyword evidence="3 5" id="KW-0378">Hydrolase</keyword>
<comment type="caution">
    <text evidence="11">The sequence shown here is derived from an EMBL/GenBank/DDBJ whole genome shotgun (WGS) entry which is preliminary data.</text>
</comment>
<dbReference type="PANTHER" id="PTHR43806:SF11">
    <property type="entry name" value="CEREVISIN-RELATED"/>
    <property type="match status" value="1"/>
</dbReference>
<dbReference type="InterPro" id="IPR022398">
    <property type="entry name" value="Peptidase_S8_His-AS"/>
</dbReference>
<dbReference type="Gene3D" id="2.60.40.10">
    <property type="entry name" value="Immunoglobulins"/>
    <property type="match status" value="1"/>
</dbReference>
<dbReference type="InterPro" id="IPR000209">
    <property type="entry name" value="Peptidase_S8/S53_dom"/>
</dbReference>
<dbReference type="CDD" id="cd00146">
    <property type="entry name" value="PKD"/>
    <property type="match status" value="1"/>
</dbReference>
<dbReference type="Pfam" id="PF00082">
    <property type="entry name" value="Peptidase_S8"/>
    <property type="match status" value="1"/>
</dbReference>
<evidence type="ECO:0000256" key="7">
    <source>
        <dbReference type="SAM" id="MobiDB-lite"/>
    </source>
</evidence>
<comment type="similarity">
    <text evidence="1 5 6">Belongs to the peptidase S8 family.</text>
</comment>
<evidence type="ECO:0000313" key="11">
    <source>
        <dbReference type="EMBL" id="RZU00611.1"/>
    </source>
</evidence>
<dbReference type="InterPro" id="IPR022409">
    <property type="entry name" value="PKD/Chitinase_dom"/>
</dbReference>
<evidence type="ECO:0000256" key="6">
    <source>
        <dbReference type="RuleBase" id="RU003355"/>
    </source>
</evidence>
<feature type="signal peptide" evidence="9">
    <location>
        <begin position="1"/>
        <end position="30"/>
    </location>
</feature>
<feature type="active site" description="Charge relay system" evidence="5">
    <location>
        <position position="242"/>
    </location>
</feature>
<gene>
    <name evidence="11" type="ORF">EV670_1322</name>
</gene>
<dbReference type="SUPFAM" id="SSF52743">
    <property type="entry name" value="Subtilisin-like"/>
    <property type="match status" value="1"/>
</dbReference>
<reference evidence="11 12" key="1">
    <citation type="submission" date="2019-02" db="EMBL/GenBank/DDBJ databases">
        <title>Genomic Encyclopedia of Type Strains, Phase IV (KMG-IV): sequencing the most valuable type-strain genomes for metagenomic binning, comparative biology and taxonomic classification.</title>
        <authorList>
            <person name="Goeker M."/>
        </authorList>
    </citation>
    <scope>NUCLEOTIDE SEQUENCE [LARGE SCALE GENOMIC DNA]</scope>
    <source>
        <strain evidence="11 12">DSM 19570</strain>
    </source>
</reference>
<dbReference type="OrthoDB" id="9790784at2"/>
<dbReference type="CDD" id="cd07496">
    <property type="entry name" value="Peptidases_S8_13"/>
    <property type="match status" value="1"/>
</dbReference>
<evidence type="ECO:0000256" key="5">
    <source>
        <dbReference type="PROSITE-ProRule" id="PRU01240"/>
    </source>
</evidence>
<dbReference type="InterPro" id="IPR036852">
    <property type="entry name" value="Peptidase_S8/S53_dom_sf"/>
</dbReference>
<accession>A0A4Q7VVD9</accession>
<dbReference type="Pfam" id="PF00801">
    <property type="entry name" value="PKD"/>
    <property type="match status" value="1"/>
</dbReference>
<feature type="active site" description="Charge relay system" evidence="5">
    <location>
        <position position="176"/>
    </location>
</feature>
<evidence type="ECO:0000313" key="12">
    <source>
        <dbReference type="Proteomes" id="UP000293671"/>
    </source>
</evidence>
<dbReference type="InterPro" id="IPR035986">
    <property type="entry name" value="PKD_dom_sf"/>
</dbReference>
<keyword evidence="2 5" id="KW-0645">Protease</keyword>